<accession>A0A2V1CZ40</accession>
<dbReference type="Pfam" id="PF01794">
    <property type="entry name" value="Ferric_reduct"/>
    <property type="match status" value="1"/>
</dbReference>
<evidence type="ECO:0000256" key="9">
    <source>
        <dbReference type="ARBA" id="ARBA00023002"/>
    </source>
</evidence>
<dbReference type="Pfam" id="PF08030">
    <property type="entry name" value="NAD_binding_6"/>
    <property type="match status" value="1"/>
</dbReference>
<keyword evidence="6 13" id="KW-0812">Transmembrane</keyword>
<evidence type="ECO:0000259" key="14">
    <source>
        <dbReference type="PROSITE" id="PS51384"/>
    </source>
</evidence>
<dbReference type="PANTHER" id="PTHR32361:SF26">
    <property type="entry name" value="FAD-BINDING 8 DOMAIN-CONTAINING PROTEIN-RELATED"/>
    <property type="match status" value="1"/>
</dbReference>
<dbReference type="Proteomes" id="UP000244855">
    <property type="component" value="Unassembled WGS sequence"/>
</dbReference>
<feature type="transmembrane region" description="Helical" evidence="13">
    <location>
        <begin position="180"/>
        <end position="200"/>
    </location>
</feature>
<organism evidence="15 16">
    <name type="scientific">Periconia macrospinosa</name>
    <dbReference type="NCBI Taxonomy" id="97972"/>
    <lineage>
        <taxon>Eukaryota</taxon>
        <taxon>Fungi</taxon>
        <taxon>Dikarya</taxon>
        <taxon>Ascomycota</taxon>
        <taxon>Pezizomycotina</taxon>
        <taxon>Dothideomycetes</taxon>
        <taxon>Pleosporomycetidae</taxon>
        <taxon>Pleosporales</taxon>
        <taxon>Massarineae</taxon>
        <taxon>Periconiaceae</taxon>
        <taxon>Periconia</taxon>
    </lineage>
</organism>
<dbReference type="GO" id="GO:0006879">
    <property type="term" value="P:intracellular iron ion homeostasis"/>
    <property type="evidence" value="ECO:0007669"/>
    <property type="project" value="TreeGrafter"/>
</dbReference>
<evidence type="ECO:0000256" key="1">
    <source>
        <dbReference type="ARBA" id="ARBA00004651"/>
    </source>
</evidence>
<dbReference type="GO" id="GO:0015677">
    <property type="term" value="P:copper ion import"/>
    <property type="evidence" value="ECO:0007669"/>
    <property type="project" value="TreeGrafter"/>
</dbReference>
<dbReference type="AlphaFoldDB" id="A0A2V1CZ40"/>
<dbReference type="PANTHER" id="PTHR32361">
    <property type="entry name" value="FERRIC/CUPRIC REDUCTASE TRANSMEMBRANE COMPONENT"/>
    <property type="match status" value="1"/>
</dbReference>
<reference evidence="15 16" key="1">
    <citation type="journal article" date="2018" name="Sci. Rep.">
        <title>Comparative genomics provides insights into the lifestyle and reveals functional heterogeneity of dark septate endophytic fungi.</title>
        <authorList>
            <person name="Knapp D.G."/>
            <person name="Nemeth J.B."/>
            <person name="Barry K."/>
            <person name="Hainaut M."/>
            <person name="Henrissat B."/>
            <person name="Johnson J."/>
            <person name="Kuo A."/>
            <person name="Lim J.H.P."/>
            <person name="Lipzen A."/>
            <person name="Nolan M."/>
            <person name="Ohm R.A."/>
            <person name="Tamas L."/>
            <person name="Grigoriev I.V."/>
            <person name="Spatafora J.W."/>
            <person name="Nagy L.G."/>
            <person name="Kovacs G.M."/>
        </authorList>
    </citation>
    <scope>NUCLEOTIDE SEQUENCE [LARGE SCALE GENOMIC DNA]</scope>
    <source>
        <strain evidence="15 16">DSE2036</strain>
    </source>
</reference>
<evidence type="ECO:0000313" key="16">
    <source>
        <dbReference type="Proteomes" id="UP000244855"/>
    </source>
</evidence>
<dbReference type="InterPro" id="IPR017938">
    <property type="entry name" value="Riboflavin_synthase-like_b-brl"/>
</dbReference>
<evidence type="ECO:0000313" key="15">
    <source>
        <dbReference type="EMBL" id="PVH90463.1"/>
    </source>
</evidence>
<dbReference type="CDD" id="cd06186">
    <property type="entry name" value="NOX_Duox_like_FAD_NADP"/>
    <property type="match status" value="1"/>
</dbReference>
<keyword evidence="11 13" id="KW-0472">Membrane</keyword>
<proteinExistence type="inferred from homology"/>
<dbReference type="GO" id="GO:0052851">
    <property type="term" value="F:ferric-chelate reductase (NADPH) activity"/>
    <property type="evidence" value="ECO:0007669"/>
    <property type="project" value="UniProtKB-EC"/>
</dbReference>
<evidence type="ECO:0000256" key="5">
    <source>
        <dbReference type="ARBA" id="ARBA00022475"/>
    </source>
</evidence>
<feature type="transmembrane region" description="Helical" evidence="13">
    <location>
        <begin position="6"/>
        <end position="24"/>
    </location>
</feature>
<keyword evidence="5" id="KW-1003">Cell membrane</keyword>
<feature type="transmembrane region" description="Helical" evidence="13">
    <location>
        <begin position="60"/>
        <end position="81"/>
    </location>
</feature>
<dbReference type="Pfam" id="PF08022">
    <property type="entry name" value="FAD_binding_8"/>
    <property type="match status" value="1"/>
</dbReference>
<dbReference type="Gene3D" id="3.40.50.80">
    <property type="entry name" value="Nucleotide-binding domain of ferredoxin-NADP reductase (FNR) module"/>
    <property type="match status" value="1"/>
</dbReference>
<dbReference type="InterPro" id="IPR017927">
    <property type="entry name" value="FAD-bd_FR_type"/>
</dbReference>
<dbReference type="GO" id="GO:0005886">
    <property type="term" value="C:plasma membrane"/>
    <property type="evidence" value="ECO:0007669"/>
    <property type="project" value="UniProtKB-SubCell"/>
</dbReference>
<evidence type="ECO:0000256" key="12">
    <source>
        <dbReference type="ARBA" id="ARBA00048483"/>
    </source>
</evidence>
<sequence length="479" mass="54145">MDLLFTYIVPLASVTALFICWRLWALMSITTKSKIAFFIRKVLVYTVVIRRRSTSSDTTTYGALNILLFLTANLTACLFKLSDIRHLAERCGMLLMINLVPLFLGGRTNLFIDRILRLSLDDYTLMHRWLGRVCVLLGLVHGIVNSVTSSSSTSETILLSILASLGVLSFIYIRRLKYEVFIKTHLMLALVLIGFLWFHVCFYKSKAVICLGIATGLWSLQHIVWFARLIYRNPTPSTSNVAFRHHQGPAQAAELTIQLEKPWDVSPGQYVYLTFPSLARNRAGFIQTHPYVVAWVDGSDITVLIQRLKGFSDALFASKGSRYRTVVDGPYGSYQSVENYDKVLFMASGIGIAAHLLAIKHLLASHNDCKARVRRITLVWFLETTEQEMWAQGFLDKLIETDDRDIFTSATFTPGVIANGDSVARYTYDINGASSIRRRHIRTNKPLDVSWYIEQESKLEAGNMICVDLQDSKKLSGMV</sequence>
<dbReference type="STRING" id="97972.A0A2V1CZ40"/>
<keyword evidence="4" id="KW-0813">Transport</keyword>
<dbReference type="OrthoDB" id="4494341at2759"/>
<evidence type="ECO:0000256" key="11">
    <source>
        <dbReference type="ARBA" id="ARBA00023136"/>
    </source>
</evidence>
<dbReference type="InterPro" id="IPR013112">
    <property type="entry name" value="FAD-bd_8"/>
</dbReference>
<comment type="similarity">
    <text evidence="2">Belongs to the ferric reductase (FRE) family.</text>
</comment>
<evidence type="ECO:0000256" key="6">
    <source>
        <dbReference type="ARBA" id="ARBA00022692"/>
    </source>
</evidence>
<feature type="transmembrane region" description="Helical" evidence="13">
    <location>
        <begin position="156"/>
        <end position="173"/>
    </location>
</feature>
<evidence type="ECO:0000256" key="10">
    <source>
        <dbReference type="ARBA" id="ARBA00023065"/>
    </source>
</evidence>
<evidence type="ECO:0000256" key="13">
    <source>
        <dbReference type="SAM" id="Phobius"/>
    </source>
</evidence>
<evidence type="ECO:0000256" key="4">
    <source>
        <dbReference type="ARBA" id="ARBA00022448"/>
    </source>
</evidence>
<keyword evidence="7" id="KW-0249">Electron transport</keyword>
<comment type="catalytic activity">
    <reaction evidence="12">
        <text>2 a Fe(II)-siderophore + NADP(+) + H(+) = 2 a Fe(III)-siderophore + NADPH</text>
        <dbReference type="Rhea" id="RHEA:28795"/>
        <dbReference type="Rhea" id="RHEA-COMP:11342"/>
        <dbReference type="Rhea" id="RHEA-COMP:11344"/>
        <dbReference type="ChEBI" id="CHEBI:15378"/>
        <dbReference type="ChEBI" id="CHEBI:29033"/>
        <dbReference type="ChEBI" id="CHEBI:29034"/>
        <dbReference type="ChEBI" id="CHEBI:57783"/>
        <dbReference type="ChEBI" id="CHEBI:58349"/>
        <dbReference type="EC" id="1.16.1.9"/>
    </reaction>
</comment>
<keyword evidence="16" id="KW-1185">Reference proteome</keyword>
<dbReference type="SUPFAM" id="SSF63380">
    <property type="entry name" value="Riboflavin synthase domain-like"/>
    <property type="match status" value="1"/>
</dbReference>
<dbReference type="InterPro" id="IPR051410">
    <property type="entry name" value="Ferric/Cupric_Reductase"/>
</dbReference>
<evidence type="ECO:0000256" key="3">
    <source>
        <dbReference type="ARBA" id="ARBA00012668"/>
    </source>
</evidence>
<dbReference type="InterPro" id="IPR039261">
    <property type="entry name" value="FNR_nucleotide-bd"/>
</dbReference>
<name>A0A2V1CZ40_9PLEO</name>
<keyword evidence="9" id="KW-0560">Oxidoreductase</keyword>
<feature type="transmembrane region" description="Helical" evidence="13">
    <location>
        <begin position="125"/>
        <end position="144"/>
    </location>
</feature>
<feature type="domain" description="FAD-binding FR-type" evidence="14">
    <location>
        <begin position="234"/>
        <end position="337"/>
    </location>
</feature>
<evidence type="ECO:0000256" key="8">
    <source>
        <dbReference type="ARBA" id="ARBA00022989"/>
    </source>
</evidence>
<dbReference type="SUPFAM" id="SSF52343">
    <property type="entry name" value="Ferredoxin reductase-like, C-terminal NADP-linked domain"/>
    <property type="match status" value="1"/>
</dbReference>
<dbReference type="InterPro" id="IPR013121">
    <property type="entry name" value="Fe_red_NAD-bd_6"/>
</dbReference>
<evidence type="ECO:0000256" key="7">
    <source>
        <dbReference type="ARBA" id="ARBA00022982"/>
    </source>
</evidence>
<dbReference type="EMBL" id="KZ806290">
    <property type="protein sequence ID" value="PVH90463.1"/>
    <property type="molecule type" value="Genomic_DNA"/>
</dbReference>
<evidence type="ECO:0000256" key="2">
    <source>
        <dbReference type="ARBA" id="ARBA00006278"/>
    </source>
</evidence>
<comment type="subcellular location">
    <subcellularLocation>
        <location evidence="1">Cell membrane</location>
        <topology evidence="1">Multi-pass membrane protein</topology>
    </subcellularLocation>
</comment>
<gene>
    <name evidence="15" type="ORF">DM02DRAFT_665049</name>
</gene>
<keyword evidence="8 13" id="KW-1133">Transmembrane helix</keyword>
<dbReference type="EC" id="1.16.1.9" evidence="3"/>
<dbReference type="GO" id="GO:0006826">
    <property type="term" value="P:iron ion transport"/>
    <property type="evidence" value="ECO:0007669"/>
    <property type="project" value="TreeGrafter"/>
</dbReference>
<dbReference type="InterPro" id="IPR013130">
    <property type="entry name" value="Fe3_Rdtase_TM_dom"/>
</dbReference>
<dbReference type="PROSITE" id="PS51384">
    <property type="entry name" value="FAD_FR"/>
    <property type="match status" value="1"/>
</dbReference>
<protein>
    <recommendedName>
        <fullName evidence="3">ferric-chelate reductase (NADPH)</fullName>
        <ecNumber evidence="3">1.16.1.9</ecNumber>
    </recommendedName>
</protein>
<keyword evidence="10" id="KW-0406">Ion transport</keyword>